<accession>A0A4U6XAN1</accession>
<feature type="region of interest" description="Disordered" evidence="1">
    <location>
        <begin position="719"/>
        <end position="764"/>
    </location>
</feature>
<dbReference type="AlphaFoldDB" id="A0A4U6XAN1"/>
<protein>
    <submittedName>
        <fullName evidence="2">Uncharacterized protein</fullName>
    </submittedName>
</protein>
<organism evidence="2 3">
    <name type="scientific">Colletotrichum tanaceti</name>
    <dbReference type="NCBI Taxonomy" id="1306861"/>
    <lineage>
        <taxon>Eukaryota</taxon>
        <taxon>Fungi</taxon>
        <taxon>Dikarya</taxon>
        <taxon>Ascomycota</taxon>
        <taxon>Pezizomycotina</taxon>
        <taxon>Sordariomycetes</taxon>
        <taxon>Hypocreomycetidae</taxon>
        <taxon>Glomerellales</taxon>
        <taxon>Glomerellaceae</taxon>
        <taxon>Colletotrichum</taxon>
        <taxon>Colletotrichum destructivum species complex</taxon>
    </lineage>
</organism>
<evidence type="ECO:0000313" key="2">
    <source>
        <dbReference type="EMBL" id="TKW52159.1"/>
    </source>
</evidence>
<keyword evidence="3" id="KW-1185">Reference proteome</keyword>
<gene>
    <name evidence="2" type="ORF">CTA1_8589</name>
</gene>
<dbReference type="EMBL" id="PJEX01000258">
    <property type="protein sequence ID" value="TKW52159.1"/>
    <property type="molecule type" value="Genomic_DNA"/>
</dbReference>
<sequence length="1008" mass="105368">MVVVDGSPDTAVIMVVTIHDESAAGRLHRLQLGQVVLQVPVIIRQERREGHHHDVGRVAEGELFQVDDGHVFLLQGVDRGRGLFELLLRRADVGVAVVQPLAARRVQGLEGDARDAGRPRADLDDLCVGRLEAEKPNDTAELFGRVWCVTAGGGGGGGLTLDLGYRVNHGNVLLPLKRGPERHLFALLGHGQLRVREALQVHRRPSLVGEDGGVGRHAPSPAPAPGLGLVHVDAAVGPHAEVLVAEDAEAGDEGGQQDGVEPPLLAVRLGHEVDLEHLVQQRRVGGVRRRVLKVVDGRRGLAPDRVRRDAVEPLERRLPVDAHRLDGLVPALGLDLARKLLLGLGAGHGGLVRLGAGADEAGAVADPVVAVVRHDLEVVPLALLLLVGGARGGRLRGPGQGPVLRDHAGVQLHLLLPGHRHARGDGHVADGVGVLAIGHLPHRLPGHGHVAGAREHDLAVDHVVHEPGHLLEVEHVPPRRLDVVALEHPGAQQHVPRVFPLLVAARVARLVHVRDVVVPGVRGRVRQDAALWYDGSHVHGGPLQKELAGQPQHRQVGVLAPVERRDVLARGGRLGDAPHNLVDGPLQRRVRADLDKEVAGVALDQRPHRRVEQHGLDKVAAPVAGPELVPRHLQPRHAGEVRDRRGPGAGEVRLQQLLVRTGEGLDPGRVERRLEVEHPGLDVRVAAHDLVDAVLDADGVARQGGAQLAVLAAHDDAGDQEGLDLPGAEADGGHGARGDGAVDQEPAAEVGDGHGGLGRDAAGGVGGGGLSAGMAGHGVRADAEAGEDVDQRDLDGRGARVGVPAPADPAGGVVERELLLQRPVRPVALGQRLEPDVEAGDGGPEDAVALDQPLAHAAPVDPLSREGQHEAARDGGSPLEAAGDLEDAAAAVLVGDGVGPAAQVVPVVAERVGEVVDVGRLPGEVLPVLVHLLLEGGHVAGGEQQQTPAGGGPDADARVGADGAGVVLELLPSLERLENDLGGSALGLYLKRKDEERISTIYKIKRLT</sequence>
<reference evidence="2 3" key="1">
    <citation type="journal article" date="2019" name="PLoS ONE">
        <title>Comparative genome analysis indicates high evolutionary potential of pathogenicity genes in Colletotrichum tanaceti.</title>
        <authorList>
            <person name="Lelwala R.V."/>
            <person name="Korhonen P.K."/>
            <person name="Young N.D."/>
            <person name="Scott J.B."/>
            <person name="Ades P.A."/>
            <person name="Gasser R.B."/>
            <person name="Taylor P.W.J."/>
        </authorList>
    </citation>
    <scope>NUCLEOTIDE SEQUENCE [LARGE SCALE GENOMIC DNA]</scope>
    <source>
        <strain evidence="2">BRIP57314</strain>
    </source>
</reference>
<feature type="compositionally biased region" description="Gly residues" evidence="1">
    <location>
        <begin position="753"/>
        <end position="764"/>
    </location>
</feature>
<dbReference type="Proteomes" id="UP000310108">
    <property type="component" value="Unassembled WGS sequence"/>
</dbReference>
<evidence type="ECO:0000256" key="1">
    <source>
        <dbReference type="SAM" id="MobiDB-lite"/>
    </source>
</evidence>
<comment type="caution">
    <text evidence="2">The sequence shown here is derived from an EMBL/GenBank/DDBJ whole genome shotgun (WGS) entry which is preliminary data.</text>
</comment>
<name>A0A4U6XAN1_9PEZI</name>
<proteinExistence type="predicted"/>
<evidence type="ECO:0000313" key="3">
    <source>
        <dbReference type="Proteomes" id="UP000310108"/>
    </source>
</evidence>